<organism evidence="1 2">
    <name type="scientific">Brachionus plicatilis</name>
    <name type="common">Marine rotifer</name>
    <name type="synonym">Brachionus muelleri</name>
    <dbReference type="NCBI Taxonomy" id="10195"/>
    <lineage>
        <taxon>Eukaryota</taxon>
        <taxon>Metazoa</taxon>
        <taxon>Spiralia</taxon>
        <taxon>Gnathifera</taxon>
        <taxon>Rotifera</taxon>
        <taxon>Eurotatoria</taxon>
        <taxon>Monogononta</taxon>
        <taxon>Pseudotrocha</taxon>
        <taxon>Ploima</taxon>
        <taxon>Brachionidae</taxon>
        <taxon>Brachionus</taxon>
    </lineage>
</organism>
<gene>
    <name evidence="1" type="ORF">BpHYR1_044071</name>
</gene>
<evidence type="ECO:0000313" key="2">
    <source>
        <dbReference type="Proteomes" id="UP000276133"/>
    </source>
</evidence>
<proteinExistence type="predicted"/>
<dbReference type="Proteomes" id="UP000276133">
    <property type="component" value="Unassembled WGS sequence"/>
</dbReference>
<dbReference type="EMBL" id="REGN01010983">
    <property type="protein sequence ID" value="RMZ98104.1"/>
    <property type="molecule type" value="Genomic_DNA"/>
</dbReference>
<name>A0A3M7PHA3_BRAPC</name>
<accession>A0A3M7PHA3</accession>
<dbReference type="AlphaFoldDB" id="A0A3M7PHA3"/>
<comment type="caution">
    <text evidence="1">The sequence shown here is derived from an EMBL/GenBank/DDBJ whole genome shotgun (WGS) entry which is preliminary data.</text>
</comment>
<protein>
    <submittedName>
        <fullName evidence="1">Uncharacterized protein</fullName>
    </submittedName>
</protein>
<reference evidence="1 2" key="1">
    <citation type="journal article" date="2018" name="Sci. Rep.">
        <title>Genomic signatures of local adaptation to the degree of environmental predictability in rotifers.</title>
        <authorList>
            <person name="Franch-Gras L."/>
            <person name="Hahn C."/>
            <person name="Garcia-Roger E.M."/>
            <person name="Carmona M.J."/>
            <person name="Serra M."/>
            <person name="Gomez A."/>
        </authorList>
    </citation>
    <scope>NUCLEOTIDE SEQUENCE [LARGE SCALE GENOMIC DNA]</scope>
    <source>
        <strain evidence="1">HYR1</strain>
    </source>
</reference>
<evidence type="ECO:0000313" key="1">
    <source>
        <dbReference type="EMBL" id="RMZ98104.1"/>
    </source>
</evidence>
<keyword evidence="2" id="KW-1185">Reference proteome</keyword>
<sequence length="101" mass="12001">MFKIFKHINIRIQIELIRTTKALMAKRKICPDTYSTGKMLFIGQCEILVQKLQYKKEKIKISKSKNLKKFSFKKRCRKFNALSEYIASQLYKLCIVKSIFS</sequence>